<feature type="transmembrane region" description="Helical" evidence="16">
    <location>
        <begin position="621"/>
        <end position="645"/>
    </location>
</feature>
<evidence type="ECO:0000256" key="10">
    <source>
        <dbReference type="ARBA" id="ARBA00023134"/>
    </source>
</evidence>
<dbReference type="PRINTS" id="PR00326">
    <property type="entry name" value="GTP1OBG"/>
</dbReference>
<keyword evidence="4 16" id="KW-0410">Iron transport</keyword>
<feature type="binding site" evidence="14">
    <location>
        <begin position="51"/>
        <end position="58"/>
    </location>
    <ligand>
        <name>GTP</name>
        <dbReference type="ChEBI" id="CHEBI:37565"/>
        <label>1</label>
    </ligand>
</feature>
<dbReference type="Pfam" id="PF02421">
    <property type="entry name" value="FeoB_N"/>
    <property type="match status" value="1"/>
</dbReference>
<evidence type="ECO:0000256" key="17">
    <source>
        <dbReference type="SAM" id="MobiDB-lite"/>
    </source>
</evidence>
<keyword evidence="11 16" id="KW-0472">Membrane</keyword>
<feature type="transmembrane region" description="Helical" evidence="16">
    <location>
        <begin position="460"/>
        <end position="478"/>
    </location>
</feature>
<dbReference type="PROSITE" id="PS51711">
    <property type="entry name" value="G_FEOB"/>
    <property type="match status" value="1"/>
</dbReference>
<evidence type="ECO:0000256" key="5">
    <source>
        <dbReference type="ARBA" id="ARBA00022692"/>
    </source>
</evidence>
<proteinExistence type="inferred from homology"/>
<dbReference type="GO" id="GO:0005886">
    <property type="term" value="C:plasma membrane"/>
    <property type="evidence" value="ECO:0007669"/>
    <property type="project" value="UniProtKB-SubCell"/>
</dbReference>
<keyword evidence="15" id="KW-0479">Metal-binding</keyword>
<keyword evidence="2 16" id="KW-0813">Transport</keyword>
<dbReference type="SUPFAM" id="SSF52540">
    <property type="entry name" value="P-loop containing nucleoside triphosphate hydrolases"/>
    <property type="match status" value="1"/>
</dbReference>
<feature type="binding site" evidence="14">
    <location>
        <begin position="97"/>
        <end position="100"/>
    </location>
    <ligand>
        <name>GTP</name>
        <dbReference type="ChEBI" id="CHEBI:37565"/>
        <label>1</label>
    </ligand>
</feature>
<feature type="transmembrane region" description="Helical" evidence="16">
    <location>
        <begin position="577"/>
        <end position="600"/>
    </location>
</feature>
<evidence type="ECO:0000256" key="2">
    <source>
        <dbReference type="ARBA" id="ARBA00022448"/>
    </source>
</evidence>
<dbReference type="InterPro" id="IPR011640">
    <property type="entry name" value="Fe2_transport_prot_B_C"/>
</dbReference>
<evidence type="ECO:0000256" key="6">
    <source>
        <dbReference type="ARBA" id="ARBA00022741"/>
    </source>
</evidence>
<evidence type="ECO:0000256" key="9">
    <source>
        <dbReference type="ARBA" id="ARBA00023065"/>
    </source>
</evidence>
<comment type="subcellular location">
    <subcellularLocation>
        <location evidence="16">Cell inner membrane</location>
        <topology evidence="16">Multi-pass membrane protein</topology>
    </subcellularLocation>
    <subcellularLocation>
        <location evidence="1">Cell membrane</location>
        <topology evidence="1">Multi-pass membrane protein</topology>
    </subcellularLocation>
</comment>
<keyword evidence="7 16" id="KW-1133">Transmembrane helix</keyword>
<protein>
    <recommendedName>
        <fullName evidence="12 13">Ferrous iron transport protein B</fullName>
    </recommendedName>
</protein>
<evidence type="ECO:0000256" key="7">
    <source>
        <dbReference type="ARBA" id="ARBA00022989"/>
    </source>
</evidence>
<keyword evidence="15" id="KW-0460">Magnesium</keyword>
<dbReference type="AlphaFoldDB" id="A0A484HH25"/>
<evidence type="ECO:0000256" key="15">
    <source>
        <dbReference type="PIRSR" id="PIRSR603373-2"/>
    </source>
</evidence>
<keyword evidence="3" id="KW-1003">Cell membrane</keyword>
<keyword evidence="8 16" id="KW-0408">Iron</keyword>
<dbReference type="Gene3D" id="1.10.287.1770">
    <property type="match status" value="1"/>
</dbReference>
<dbReference type="GO" id="GO:0015093">
    <property type="term" value="F:ferrous iron transmembrane transporter activity"/>
    <property type="evidence" value="ECO:0007669"/>
    <property type="project" value="UniProtKB-UniRule"/>
</dbReference>
<feature type="transmembrane region" description="Helical" evidence="16">
    <location>
        <begin position="547"/>
        <end position="565"/>
    </location>
</feature>
<dbReference type="InterPro" id="IPR003373">
    <property type="entry name" value="Fe2_transport_prot-B"/>
</dbReference>
<evidence type="ECO:0000256" key="1">
    <source>
        <dbReference type="ARBA" id="ARBA00004651"/>
    </source>
</evidence>
<keyword evidence="10 14" id="KW-0342">GTP-binding</keyword>
<feature type="binding site" evidence="14">
    <location>
        <begin position="157"/>
        <end position="160"/>
    </location>
    <ligand>
        <name>GTP</name>
        <dbReference type="ChEBI" id="CHEBI:37565"/>
        <label>1</label>
    </ligand>
</feature>
<dbReference type="Pfam" id="PF17910">
    <property type="entry name" value="FeoB_Cyto"/>
    <property type="match status" value="1"/>
</dbReference>
<evidence type="ECO:0000256" key="3">
    <source>
        <dbReference type="ARBA" id="ARBA00022475"/>
    </source>
</evidence>
<accession>A0A484HH25</accession>
<organism evidence="19">
    <name type="scientific">uncultured Desulfobacteraceae bacterium</name>
    <dbReference type="NCBI Taxonomy" id="218296"/>
    <lineage>
        <taxon>Bacteria</taxon>
        <taxon>Pseudomonadati</taxon>
        <taxon>Thermodesulfobacteriota</taxon>
        <taxon>Desulfobacteria</taxon>
        <taxon>Desulfobacterales</taxon>
        <taxon>Desulfobacteraceae</taxon>
        <taxon>environmental samples</taxon>
    </lineage>
</organism>
<evidence type="ECO:0000256" key="8">
    <source>
        <dbReference type="ARBA" id="ARBA00023004"/>
    </source>
</evidence>
<keyword evidence="9" id="KW-0406">Ion transport</keyword>
<keyword evidence="6 14" id="KW-0547">Nucleotide-binding</keyword>
<dbReference type="EMBL" id="CAACVI010000013">
    <property type="protein sequence ID" value="VEN73975.1"/>
    <property type="molecule type" value="Genomic_DNA"/>
</dbReference>
<feature type="binding site" evidence="15">
    <location>
        <position position="65"/>
    </location>
    <ligand>
        <name>Mg(2+)</name>
        <dbReference type="ChEBI" id="CHEBI:18420"/>
        <label>2</label>
    </ligand>
</feature>
<feature type="transmembrane region" description="Helical" evidence="16">
    <location>
        <begin position="375"/>
        <end position="403"/>
    </location>
</feature>
<dbReference type="InterPro" id="IPR027417">
    <property type="entry name" value="P-loop_NTPase"/>
</dbReference>
<name>A0A484HH25_9BACT</name>
<evidence type="ECO:0000259" key="18">
    <source>
        <dbReference type="PROSITE" id="PS51711"/>
    </source>
</evidence>
<dbReference type="InterPro" id="IPR011642">
    <property type="entry name" value="Gate_dom"/>
</dbReference>
<keyword evidence="5 16" id="KW-0812">Transmembrane</keyword>
<feature type="transmembrane region" description="Helical" evidence="16">
    <location>
        <begin position="326"/>
        <end position="355"/>
    </location>
</feature>
<feature type="region of interest" description="Disordered" evidence="17">
    <location>
        <begin position="1"/>
        <end position="27"/>
    </location>
</feature>
<feature type="compositionally biased region" description="Basic and acidic residues" evidence="17">
    <location>
        <begin position="8"/>
        <end position="17"/>
    </location>
</feature>
<feature type="domain" description="FeoB-type G" evidence="18">
    <location>
        <begin position="44"/>
        <end position="206"/>
    </location>
</feature>
<dbReference type="GO" id="GO:0005525">
    <property type="term" value="F:GTP binding"/>
    <property type="evidence" value="ECO:0007669"/>
    <property type="project" value="UniProtKB-KW"/>
</dbReference>
<evidence type="ECO:0000256" key="11">
    <source>
        <dbReference type="ARBA" id="ARBA00023136"/>
    </source>
</evidence>
<dbReference type="Pfam" id="PF07664">
    <property type="entry name" value="FeoB_C"/>
    <property type="match status" value="1"/>
</dbReference>
<dbReference type="PANTHER" id="PTHR43185">
    <property type="entry name" value="FERROUS IRON TRANSPORT PROTEIN B"/>
    <property type="match status" value="1"/>
</dbReference>
<evidence type="ECO:0000256" key="4">
    <source>
        <dbReference type="ARBA" id="ARBA00022496"/>
    </source>
</evidence>
<evidence type="ECO:0000256" key="13">
    <source>
        <dbReference type="NCBIfam" id="TIGR00437"/>
    </source>
</evidence>
<dbReference type="InterPro" id="IPR041069">
    <property type="entry name" value="FeoB_Cyto"/>
</dbReference>
<comment type="function">
    <text evidence="16">Probable transporter of a GTP-driven Fe(2+) uptake system.</text>
</comment>
<feature type="transmembrane region" description="Helical" evidence="16">
    <location>
        <begin position="490"/>
        <end position="509"/>
    </location>
</feature>
<gene>
    <name evidence="19" type="primary">mad17-2</name>
    <name evidence="19" type="ORF">EPICR_200025</name>
</gene>
<dbReference type="Gene3D" id="3.40.50.300">
    <property type="entry name" value="P-loop containing nucleotide triphosphate hydrolases"/>
    <property type="match status" value="1"/>
</dbReference>
<comment type="similarity">
    <text evidence="16">Belongs to the TRAFAC class TrmE-Era-EngA-EngB-Septin-like GTPase superfamily. FeoB GTPase (TC 9.A.8) family.</text>
</comment>
<dbReference type="InterPro" id="IPR050860">
    <property type="entry name" value="FeoB_GTPase"/>
</dbReference>
<evidence type="ECO:0000256" key="16">
    <source>
        <dbReference type="RuleBase" id="RU362098"/>
    </source>
</evidence>
<dbReference type="InterPro" id="IPR030389">
    <property type="entry name" value="G_FEOB_dom"/>
</dbReference>
<dbReference type="GO" id="GO:0046872">
    <property type="term" value="F:metal ion binding"/>
    <property type="evidence" value="ECO:0007669"/>
    <property type="project" value="UniProtKB-KW"/>
</dbReference>
<feature type="transmembrane region" description="Helical" evidence="16">
    <location>
        <begin position="657"/>
        <end position="676"/>
    </location>
</feature>
<reference evidence="19" key="1">
    <citation type="submission" date="2019-01" db="EMBL/GenBank/DDBJ databases">
        <authorList>
            <consortium name="Genoscope - CEA"/>
            <person name="William W."/>
        </authorList>
    </citation>
    <scope>NUCLEOTIDE SEQUENCE</scope>
    <source>
        <strain evidence="19">CR-1</strain>
    </source>
</reference>
<dbReference type="NCBIfam" id="TIGR00437">
    <property type="entry name" value="feoB"/>
    <property type="match status" value="1"/>
</dbReference>
<dbReference type="InterPro" id="IPR006073">
    <property type="entry name" value="GTP-bd"/>
</dbReference>
<evidence type="ECO:0000313" key="19">
    <source>
        <dbReference type="EMBL" id="VEN73975.1"/>
    </source>
</evidence>
<evidence type="ECO:0000256" key="14">
    <source>
        <dbReference type="PIRSR" id="PIRSR603373-1"/>
    </source>
</evidence>
<sequence length="679" mass="75037">MLPAGQEQKNEKEDARPNTRKTPPCSCDPSSCDGVCRPESLAKPVTVAIIGRPNSGKSHIFTNLTQKYSQSGNYPNTTLKEKRGMFELSGRQYEVIDTPGLQGLFVNSEEELQVRNLLLTQKPDCIVQCADASRLKQSLALTADLMELNIPLILCLNAIDETARQGTWIDSRLLSKTLGIPVLEMVAVRGAGTTELKKTINRACQGKFDLHYGNLIEDAIASICEEFPPDLDFKRKRAILLLRNDPYLHRRMEDQLGKKIMDKVAENVKTARNHYKGNISWQIINRRALWVDELTEKIVKKQKLPLIGKSEKFAKWSRNPVTGAPIMISILLVIFFAVVNVANRLAAFANTWLWLPLENAVNHMLGPGMINEFLIGHYGILTLGVSNAILTVLPILGIFFFLFNMLEDSGYIPNLCVLLRKVSARVGVTGNAILPVTLAFGCKTMATLATRSLRSKKEKFIAVYLIAFGIPCAAQMGLNMSILGGLGLKALAITFSVLGVVWVSVGMTLNKILKNDLKDDFILELPPMRIPPLKPVLRKTFHKLQDFLKEAMPIFISAAVILFIADKTGMLTALKKLLKPVITGFLGFPLEMVDVLVLLMAKHEAAAGMLIKLVNNGRLNYIQTIVAVALTMMFIPCLTNIVAIFKEQGPKKATVMVLSINLTAIIVAGSLNSILLRIL</sequence>
<evidence type="ECO:0000256" key="12">
    <source>
        <dbReference type="ARBA" id="ARBA00031200"/>
    </source>
</evidence>
<dbReference type="PANTHER" id="PTHR43185:SF1">
    <property type="entry name" value="FE(2+) TRANSPORTER FEOB"/>
    <property type="match status" value="1"/>
</dbReference>
<dbReference type="Pfam" id="PF07670">
    <property type="entry name" value="Gate"/>
    <property type="match status" value="2"/>
</dbReference>